<proteinExistence type="predicted"/>
<evidence type="ECO:0000256" key="2">
    <source>
        <dbReference type="ARBA" id="ARBA00022692"/>
    </source>
</evidence>
<evidence type="ECO:0000313" key="6">
    <source>
        <dbReference type="EMBL" id="SKB32213.1"/>
    </source>
</evidence>
<organism evidence="6 7">
    <name type="scientific">Salegentibacter holothuriorum</name>
    <dbReference type="NCBI Taxonomy" id="241145"/>
    <lineage>
        <taxon>Bacteria</taxon>
        <taxon>Pseudomonadati</taxon>
        <taxon>Bacteroidota</taxon>
        <taxon>Flavobacteriia</taxon>
        <taxon>Flavobacteriales</taxon>
        <taxon>Flavobacteriaceae</taxon>
        <taxon>Salegentibacter</taxon>
    </lineage>
</organism>
<feature type="transmembrane region" description="Helical" evidence="5">
    <location>
        <begin position="6"/>
        <end position="28"/>
    </location>
</feature>
<accession>A0A1T5ABZ9</accession>
<protein>
    <submittedName>
        <fullName evidence="6">DoxX-like family protein</fullName>
    </submittedName>
</protein>
<dbReference type="Pfam" id="PF13564">
    <property type="entry name" value="DoxX_2"/>
    <property type="match status" value="1"/>
</dbReference>
<dbReference type="GO" id="GO:0016020">
    <property type="term" value="C:membrane"/>
    <property type="evidence" value="ECO:0007669"/>
    <property type="project" value="UniProtKB-SubCell"/>
</dbReference>
<feature type="transmembrane region" description="Helical" evidence="5">
    <location>
        <begin position="97"/>
        <end position="114"/>
    </location>
</feature>
<dbReference type="OrthoDB" id="799482at2"/>
<feature type="transmembrane region" description="Helical" evidence="5">
    <location>
        <begin position="67"/>
        <end position="85"/>
    </location>
</feature>
<gene>
    <name evidence="6" type="ORF">SAMN05660776_0385</name>
</gene>
<feature type="transmembrane region" description="Helical" evidence="5">
    <location>
        <begin position="40"/>
        <end position="61"/>
    </location>
</feature>
<dbReference type="AlphaFoldDB" id="A0A1T5ABZ9"/>
<evidence type="ECO:0000256" key="4">
    <source>
        <dbReference type="ARBA" id="ARBA00023136"/>
    </source>
</evidence>
<keyword evidence="7" id="KW-1185">Reference proteome</keyword>
<comment type="subcellular location">
    <subcellularLocation>
        <location evidence="1">Membrane</location>
        <topology evidence="1">Multi-pass membrane protein</topology>
    </subcellularLocation>
</comment>
<dbReference type="STRING" id="241145.SAMN05660776_0385"/>
<dbReference type="RefSeq" id="WP_079719007.1">
    <property type="nucleotide sequence ID" value="NZ_FUYY01000001.1"/>
</dbReference>
<reference evidence="7" key="1">
    <citation type="submission" date="2017-02" db="EMBL/GenBank/DDBJ databases">
        <authorList>
            <person name="Varghese N."/>
            <person name="Submissions S."/>
        </authorList>
    </citation>
    <scope>NUCLEOTIDE SEQUENCE [LARGE SCALE GENOMIC DNA]</scope>
    <source>
        <strain evidence="7">DSM 23405</strain>
    </source>
</reference>
<keyword evidence="4 5" id="KW-0472">Membrane</keyword>
<evidence type="ECO:0000313" key="7">
    <source>
        <dbReference type="Proteomes" id="UP000190230"/>
    </source>
</evidence>
<name>A0A1T5ABZ9_9FLAO</name>
<keyword evidence="3 5" id="KW-1133">Transmembrane helix</keyword>
<dbReference type="EMBL" id="FUYY01000001">
    <property type="protein sequence ID" value="SKB32213.1"/>
    <property type="molecule type" value="Genomic_DNA"/>
</dbReference>
<evidence type="ECO:0000256" key="1">
    <source>
        <dbReference type="ARBA" id="ARBA00004141"/>
    </source>
</evidence>
<evidence type="ECO:0000256" key="3">
    <source>
        <dbReference type="ARBA" id="ARBA00022989"/>
    </source>
</evidence>
<dbReference type="Proteomes" id="UP000190230">
    <property type="component" value="Unassembled WGS sequence"/>
</dbReference>
<evidence type="ECO:0000256" key="5">
    <source>
        <dbReference type="SAM" id="Phobius"/>
    </source>
</evidence>
<sequence>MSFLTILVLISTFSFLFFGFSCFFVERIRKEFIRYKLSQYLKLVGTLQVTGALGLVTGYFFNPVLSFFSAIGLSLLMLLGFGVRLRVKDSFLQSLPSFSYAVLNGYIAIAIYFTL</sequence>
<keyword evidence="2 5" id="KW-0812">Transmembrane</keyword>
<dbReference type="InterPro" id="IPR032808">
    <property type="entry name" value="DoxX"/>
</dbReference>